<dbReference type="InterPro" id="IPR011344">
    <property type="entry name" value="ssDNA-bd"/>
</dbReference>
<reference evidence="4" key="1">
    <citation type="submission" date="2022-05" db="EMBL/GenBank/DDBJ databases">
        <title>The Musa troglodytarum L. genome provides insights into the mechanism of non-climacteric behaviour and enrichment of carotenoids.</title>
        <authorList>
            <person name="Wang J."/>
        </authorList>
    </citation>
    <scope>NUCLEOTIDE SEQUENCE</scope>
    <source>
        <tissue evidence="4">Leaf</tissue>
    </source>
</reference>
<dbReference type="EMBL" id="CP097507">
    <property type="protein sequence ID" value="URE05773.1"/>
    <property type="molecule type" value="Genomic_DNA"/>
</dbReference>
<evidence type="ECO:0000313" key="5">
    <source>
        <dbReference type="Proteomes" id="UP001055439"/>
    </source>
</evidence>
<dbReference type="PANTHER" id="PTHR10302">
    <property type="entry name" value="SINGLE-STRANDED DNA-BINDING PROTEIN"/>
    <property type="match status" value="1"/>
</dbReference>
<accession>A0A9E7G343</accession>
<dbReference type="SUPFAM" id="SSF50249">
    <property type="entry name" value="Nucleic acid-binding proteins"/>
    <property type="match status" value="1"/>
</dbReference>
<keyword evidence="1 2" id="KW-0238">DNA-binding</keyword>
<gene>
    <name evidence="4" type="ORF">MUK42_18391</name>
</gene>
<name>A0A9E7G343_9LILI</name>
<dbReference type="GO" id="GO:0042645">
    <property type="term" value="C:mitochondrial nucleoid"/>
    <property type="evidence" value="ECO:0007669"/>
    <property type="project" value="TreeGrafter"/>
</dbReference>
<dbReference type="PROSITE" id="PS50935">
    <property type="entry name" value="SSB"/>
    <property type="match status" value="1"/>
</dbReference>
<dbReference type="OrthoDB" id="669963at2759"/>
<evidence type="ECO:0000256" key="2">
    <source>
        <dbReference type="PROSITE-ProRule" id="PRU00252"/>
    </source>
</evidence>
<dbReference type="InterPro" id="IPR012340">
    <property type="entry name" value="NA-bd_OB-fold"/>
</dbReference>
<evidence type="ECO:0000313" key="4">
    <source>
        <dbReference type="EMBL" id="URE05773.1"/>
    </source>
</evidence>
<dbReference type="GO" id="GO:0006264">
    <property type="term" value="P:mitochondrial DNA replication"/>
    <property type="evidence" value="ECO:0007669"/>
    <property type="project" value="TreeGrafter"/>
</dbReference>
<protein>
    <submittedName>
        <fullName evidence="4">Single-stranded dna binding protein</fullName>
    </submittedName>
</protein>
<dbReference type="Gene3D" id="2.40.50.140">
    <property type="entry name" value="Nucleic acid-binding proteins"/>
    <property type="match status" value="1"/>
</dbReference>
<dbReference type="Proteomes" id="UP001055439">
    <property type="component" value="Chromosome 5"/>
</dbReference>
<dbReference type="AlphaFoldDB" id="A0A9E7G343"/>
<organism evidence="4 5">
    <name type="scientific">Musa troglodytarum</name>
    <name type="common">fe'i banana</name>
    <dbReference type="NCBI Taxonomy" id="320322"/>
    <lineage>
        <taxon>Eukaryota</taxon>
        <taxon>Viridiplantae</taxon>
        <taxon>Streptophyta</taxon>
        <taxon>Embryophyta</taxon>
        <taxon>Tracheophyta</taxon>
        <taxon>Spermatophyta</taxon>
        <taxon>Magnoliopsida</taxon>
        <taxon>Liliopsida</taxon>
        <taxon>Zingiberales</taxon>
        <taxon>Musaceae</taxon>
        <taxon>Musa</taxon>
    </lineage>
</organism>
<evidence type="ECO:0000256" key="1">
    <source>
        <dbReference type="ARBA" id="ARBA00023125"/>
    </source>
</evidence>
<dbReference type="PANTHER" id="PTHR10302:SF23">
    <property type="entry name" value="PROTEIN OSB4, CHLOROPLASTIC"/>
    <property type="match status" value="1"/>
</dbReference>
<dbReference type="GO" id="GO:0003697">
    <property type="term" value="F:single-stranded DNA binding"/>
    <property type="evidence" value="ECO:0007669"/>
    <property type="project" value="InterPro"/>
</dbReference>
<proteinExistence type="predicted"/>
<keyword evidence="5" id="KW-1185">Reference proteome</keyword>
<evidence type="ECO:0000256" key="3">
    <source>
        <dbReference type="SAM" id="MobiDB-lite"/>
    </source>
</evidence>
<dbReference type="InterPro" id="IPR000424">
    <property type="entry name" value="Primosome_PriB/ssb"/>
</dbReference>
<feature type="region of interest" description="Disordered" evidence="3">
    <location>
        <begin position="402"/>
        <end position="422"/>
    </location>
</feature>
<feature type="region of interest" description="Disordered" evidence="3">
    <location>
        <begin position="52"/>
        <end position="72"/>
    </location>
</feature>
<sequence>MYLSRAITRVLSSHCRRSNKWLSLRQFPFAALQLASLSADSVAPAKRIYRRTTKPKPEADPPRPVATSPAFASREDESLELRCPSEIPFQPKVANQVHLIGTVCVPVQLQALANGTRAALSVLACEETKGFPQFCVPVNFQGDLAQVAACHLKVNDVIYVTGQLSGDASPHAIEDAHTNFQVLAHSLNFVQSKYSDKADDNINEKDEPSLDLVTSGDTYSLKSREIKLHLVMLEGGQVVGRLGCGLESVKKMEKSAENPWDDVVLNPHNWLDNRMAKLKGLLHPKFPDFKHNETQKALWLDGAPCWVSAKLDGLVFRTTRKGEKSDRVLLAQEKGKYIQKSGEAKQENENLWKSLVDNPIDWWDNRANKFNQKSPDFKHKKTGVALWLSSTTPQWVLANLPPANTEEKFERRTSSSPATLLS</sequence>